<reference evidence="1" key="1">
    <citation type="submission" date="2018-08" db="EMBL/GenBank/DDBJ databases">
        <title>Identification of Burkholderia cepacia strains that express a Burkholderia pseudomallei-like capsular polysaccharide.</title>
        <authorList>
            <person name="Burtnick M.N."/>
            <person name="Vongsouvath M."/>
            <person name="Newton P."/>
            <person name="Wuthiekanun V."/>
            <person name="Limmathurotsakul D."/>
            <person name="Brett P.J."/>
            <person name="Chantratita N."/>
            <person name="Dance D.A."/>
        </authorList>
    </citation>
    <scope>NUCLEOTIDE SEQUENCE</scope>
    <source>
        <strain evidence="1">SBXCC001</strain>
    </source>
</reference>
<protein>
    <submittedName>
        <fullName evidence="1">Uncharacterized protein</fullName>
    </submittedName>
</protein>
<evidence type="ECO:0000313" key="1">
    <source>
        <dbReference type="EMBL" id="MDW9252566.1"/>
    </source>
</evidence>
<sequence length="130" mass="14158">MQCIGFDENDAWALLPSNCRAPSEPEGFSERELPALCDPWRRTPWNPEVYPDYLALIAAMVDGRVEALLAGFGYWPRALRKANIEKAKAEGKAPPIMLSTMNARDDNLGRSPHTAGVACGAPLLDSGAMD</sequence>
<organism evidence="1 2">
    <name type="scientific">Burkholderia thailandensis</name>
    <dbReference type="NCBI Taxonomy" id="57975"/>
    <lineage>
        <taxon>Bacteria</taxon>
        <taxon>Pseudomonadati</taxon>
        <taxon>Pseudomonadota</taxon>
        <taxon>Betaproteobacteria</taxon>
        <taxon>Burkholderiales</taxon>
        <taxon>Burkholderiaceae</taxon>
        <taxon>Burkholderia</taxon>
        <taxon>pseudomallei group</taxon>
    </lineage>
</organism>
<dbReference type="SUPFAM" id="SSF143081">
    <property type="entry name" value="BB1717-like"/>
    <property type="match status" value="1"/>
</dbReference>
<dbReference type="InterPro" id="IPR036590">
    <property type="entry name" value="SRAP-like"/>
</dbReference>
<dbReference type="EMBL" id="QXCT01000001">
    <property type="protein sequence ID" value="MDW9252566.1"/>
    <property type="molecule type" value="Genomic_DNA"/>
</dbReference>
<evidence type="ECO:0000313" key="2">
    <source>
        <dbReference type="Proteomes" id="UP001272137"/>
    </source>
</evidence>
<dbReference type="Proteomes" id="UP001272137">
    <property type="component" value="Unassembled WGS sequence"/>
</dbReference>
<gene>
    <name evidence="1" type="ORF">C7S16_4802</name>
</gene>
<proteinExistence type="predicted"/>
<accession>A0AAW9CXX6</accession>
<name>A0AAW9CXX6_BURTH</name>
<dbReference type="AlphaFoldDB" id="A0AAW9CXX6"/>
<comment type="caution">
    <text evidence="1">The sequence shown here is derived from an EMBL/GenBank/DDBJ whole genome shotgun (WGS) entry which is preliminary data.</text>
</comment>